<dbReference type="OrthoDB" id="6105938at2759"/>
<keyword evidence="7" id="KW-1185">Reference proteome</keyword>
<sequence length="423" mass="49251">MSAKTSKVSKKQELSEKVQEIQKRQQNWLKQRNDQKKKHTSVNPETKTSTASCPDKTTNSRSSDSSKRNKYNTVYSVEKTTTIPSKDKFQSWMEKRENAEKLMETKNNIPDEPDVLKISSSRVPGYATPDPEWDPLAHYSSHGRIHGQINHGIDAAKSIMSHQDFDDMANKIVARVKNELDIPYKSHSKVSDNFSEYKKSKESCDRTKRDQEQNDLISSHFCVECKTLMMSSEHVPMILTPCAHSMCQSCCQGRSLCPQCACTILSKTCNIMLLQIIQNHHKSSERTAENRQRQTYSPDNYREKAKTKQQHLDEYENLQTRQEVLRIESREIQGHMSKLANKIEQQRQQQQNIDREEKKVRDKIQSLKEKLVELESHKKGYDREIDDIEMERTKDKNKLNMVQDTLSSIEIEMEKLRIQLDGR</sequence>
<dbReference type="EMBL" id="UYJE01006279">
    <property type="protein sequence ID" value="VDI44591.1"/>
    <property type="molecule type" value="Genomic_DNA"/>
</dbReference>
<feature type="compositionally biased region" description="Polar residues" evidence="4">
    <location>
        <begin position="41"/>
        <end position="52"/>
    </location>
</feature>
<evidence type="ECO:0000313" key="7">
    <source>
        <dbReference type="Proteomes" id="UP000596742"/>
    </source>
</evidence>
<protein>
    <recommendedName>
        <fullName evidence="5">RING-type domain-containing protein</fullName>
    </recommendedName>
</protein>
<keyword evidence="1 3" id="KW-0863">Zinc-finger</keyword>
<reference evidence="6" key="1">
    <citation type="submission" date="2018-11" db="EMBL/GenBank/DDBJ databases">
        <authorList>
            <person name="Alioto T."/>
            <person name="Alioto T."/>
        </authorList>
    </citation>
    <scope>NUCLEOTIDE SEQUENCE</scope>
</reference>
<comment type="caution">
    <text evidence="6">The sequence shown here is derived from an EMBL/GenBank/DDBJ whole genome shotgun (WGS) entry which is preliminary data.</text>
</comment>
<dbReference type="PROSITE" id="PS50089">
    <property type="entry name" value="ZF_RING_2"/>
    <property type="match status" value="1"/>
</dbReference>
<gene>
    <name evidence="6" type="ORF">MGAL_10B018808</name>
</gene>
<dbReference type="Proteomes" id="UP000596742">
    <property type="component" value="Unassembled WGS sequence"/>
</dbReference>
<feature type="region of interest" description="Disordered" evidence="4">
    <location>
        <begin position="281"/>
        <end position="310"/>
    </location>
</feature>
<dbReference type="InterPro" id="IPR001841">
    <property type="entry name" value="Znf_RING"/>
</dbReference>
<feature type="compositionally biased region" description="Basic and acidic residues" evidence="4">
    <location>
        <begin position="300"/>
        <end position="310"/>
    </location>
</feature>
<evidence type="ECO:0000256" key="1">
    <source>
        <dbReference type="ARBA" id="ARBA00022771"/>
    </source>
</evidence>
<evidence type="ECO:0000256" key="4">
    <source>
        <dbReference type="SAM" id="MobiDB-lite"/>
    </source>
</evidence>
<feature type="domain" description="RING-type" evidence="5">
    <location>
        <begin position="222"/>
        <end position="260"/>
    </location>
</feature>
<dbReference type="AlphaFoldDB" id="A0A8B6F7B3"/>
<evidence type="ECO:0000256" key="3">
    <source>
        <dbReference type="PROSITE-ProRule" id="PRU00175"/>
    </source>
</evidence>
<evidence type="ECO:0000256" key="2">
    <source>
        <dbReference type="ARBA" id="ARBA00022833"/>
    </source>
</evidence>
<keyword evidence="2" id="KW-0862">Zinc</keyword>
<keyword evidence="1 3" id="KW-0479">Metal-binding</keyword>
<proteinExistence type="predicted"/>
<feature type="compositionally biased region" description="Basic and acidic residues" evidence="4">
    <location>
        <begin position="10"/>
        <end position="23"/>
    </location>
</feature>
<organism evidence="6 7">
    <name type="scientific">Mytilus galloprovincialis</name>
    <name type="common">Mediterranean mussel</name>
    <dbReference type="NCBI Taxonomy" id="29158"/>
    <lineage>
        <taxon>Eukaryota</taxon>
        <taxon>Metazoa</taxon>
        <taxon>Spiralia</taxon>
        <taxon>Lophotrochozoa</taxon>
        <taxon>Mollusca</taxon>
        <taxon>Bivalvia</taxon>
        <taxon>Autobranchia</taxon>
        <taxon>Pteriomorphia</taxon>
        <taxon>Mytilida</taxon>
        <taxon>Mytiloidea</taxon>
        <taxon>Mytilidae</taxon>
        <taxon>Mytilinae</taxon>
        <taxon>Mytilus</taxon>
    </lineage>
</organism>
<dbReference type="GO" id="GO:0008270">
    <property type="term" value="F:zinc ion binding"/>
    <property type="evidence" value="ECO:0007669"/>
    <property type="project" value="UniProtKB-KW"/>
</dbReference>
<accession>A0A8B6F7B3</accession>
<name>A0A8B6F7B3_MYTGA</name>
<evidence type="ECO:0000313" key="6">
    <source>
        <dbReference type="EMBL" id="VDI44591.1"/>
    </source>
</evidence>
<feature type="compositionally biased region" description="Basic and acidic residues" evidence="4">
    <location>
        <begin position="282"/>
        <end position="292"/>
    </location>
</feature>
<evidence type="ECO:0000259" key="5">
    <source>
        <dbReference type="PROSITE" id="PS50089"/>
    </source>
</evidence>
<feature type="region of interest" description="Disordered" evidence="4">
    <location>
        <begin position="1"/>
        <end position="74"/>
    </location>
</feature>